<keyword evidence="1" id="KW-0808">Transferase</keyword>
<dbReference type="Gene3D" id="3.30.70.270">
    <property type="match status" value="1"/>
</dbReference>
<name>A0A5B6VKE7_9ROSI</name>
<dbReference type="GO" id="GO:0003964">
    <property type="term" value="F:RNA-directed DNA polymerase activity"/>
    <property type="evidence" value="ECO:0007669"/>
    <property type="project" value="UniProtKB-KW"/>
</dbReference>
<evidence type="ECO:0000313" key="2">
    <source>
        <dbReference type="Proteomes" id="UP000325315"/>
    </source>
</evidence>
<dbReference type="PANTHER" id="PTHR24559:SF447">
    <property type="entry name" value="RNA-DIRECTED DNA POLYMERASE HOMOLOG"/>
    <property type="match status" value="1"/>
</dbReference>
<evidence type="ECO:0000313" key="1">
    <source>
        <dbReference type="EMBL" id="KAA3469789.1"/>
    </source>
</evidence>
<keyword evidence="2" id="KW-1185">Reference proteome</keyword>
<sequence length="111" mass="12769">MRMCIDYCQLNKLTIKNKYPLLRIDDLFDQIKGGSVLSKIYLSLRSRRQISIRQPFELVMVTMIFSDAVRVDKCTSCIYGYDESSIPTLSGPVCCGIHRRYLGLLKNRRGA</sequence>
<dbReference type="InterPro" id="IPR053134">
    <property type="entry name" value="RNA-dir_DNA_polymerase"/>
</dbReference>
<dbReference type="SUPFAM" id="SSF56672">
    <property type="entry name" value="DNA/RNA polymerases"/>
    <property type="match status" value="1"/>
</dbReference>
<accession>A0A5B6VKE7</accession>
<organism evidence="1 2">
    <name type="scientific">Gossypium australe</name>
    <dbReference type="NCBI Taxonomy" id="47621"/>
    <lineage>
        <taxon>Eukaryota</taxon>
        <taxon>Viridiplantae</taxon>
        <taxon>Streptophyta</taxon>
        <taxon>Embryophyta</taxon>
        <taxon>Tracheophyta</taxon>
        <taxon>Spermatophyta</taxon>
        <taxon>Magnoliopsida</taxon>
        <taxon>eudicotyledons</taxon>
        <taxon>Gunneridae</taxon>
        <taxon>Pentapetalae</taxon>
        <taxon>rosids</taxon>
        <taxon>malvids</taxon>
        <taxon>Malvales</taxon>
        <taxon>Malvaceae</taxon>
        <taxon>Malvoideae</taxon>
        <taxon>Gossypium</taxon>
    </lineage>
</organism>
<protein>
    <submittedName>
        <fullName evidence="1">RNA-directed DNA polymerase-like protein</fullName>
    </submittedName>
</protein>
<dbReference type="Proteomes" id="UP000325315">
    <property type="component" value="Unassembled WGS sequence"/>
</dbReference>
<keyword evidence="1" id="KW-0695">RNA-directed DNA polymerase</keyword>
<dbReference type="InterPro" id="IPR043502">
    <property type="entry name" value="DNA/RNA_pol_sf"/>
</dbReference>
<dbReference type="EMBL" id="SMMG02000006">
    <property type="protein sequence ID" value="KAA3469789.1"/>
    <property type="molecule type" value="Genomic_DNA"/>
</dbReference>
<reference evidence="1" key="1">
    <citation type="submission" date="2019-08" db="EMBL/GenBank/DDBJ databases">
        <authorList>
            <person name="Liu F."/>
        </authorList>
    </citation>
    <scope>NUCLEOTIDE SEQUENCE [LARGE SCALE GENOMIC DNA]</scope>
    <source>
        <strain evidence="1">PA1801</strain>
        <tissue evidence="1">Leaf</tissue>
    </source>
</reference>
<keyword evidence="1" id="KW-0548">Nucleotidyltransferase</keyword>
<dbReference type="OrthoDB" id="2431547at2759"/>
<dbReference type="PANTHER" id="PTHR24559">
    <property type="entry name" value="TRANSPOSON TY3-I GAG-POL POLYPROTEIN"/>
    <property type="match status" value="1"/>
</dbReference>
<dbReference type="InterPro" id="IPR043128">
    <property type="entry name" value="Rev_trsase/Diguanyl_cyclase"/>
</dbReference>
<dbReference type="AlphaFoldDB" id="A0A5B6VKE7"/>
<proteinExistence type="predicted"/>
<gene>
    <name evidence="1" type="ORF">EPI10_015544</name>
</gene>
<comment type="caution">
    <text evidence="1">The sequence shown here is derived from an EMBL/GenBank/DDBJ whole genome shotgun (WGS) entry which is preliminary data.</text>
</comment>